<dbReference type="EMBL" id="CP066770">
    <property type="protein sequence ID" value="QQK06651.1"/>
    <property type="molecule type" value="Genomic_DNA"/>
</dbReference>
<reference evidence="2 3" key="1">
    <citation type="submission" date="2020-12" db="EMBL/GenBank/DDBJ databases">
        <title>Complete genome sequence of Burkholderia anthina BJQ0011.</title>
        <authorList>
            <person name="Xu Y."/>
        </authorList>
    </citation>
    <scope>NUCLEOTIDE SEQUENCE [LARGE SCALE GENOMIC DNA]</scope>
    <source>
        <strain evidence="2 3">BJQ0011</strain>
    </source>
</reference>
<evidence type="ECO:0000313" key="3">
    <source>
        <dbReference type="Proteomes" id="UP000596205"/>
    </source>
</evidence>
<feature type="signal peptide" evidence="1">
    <location>
        <begin position="1"/>
        <end position="17"/>
    </location>
</feature>
<keyword evidence="1" id="KW-0732">Signal</keyword>
<organism evidence="2 3">
    <name type="scientific">Burkholderia anthina</name>
    <dbReference type="NCBI Taxonomy" id="179879"/>
    <lineage>
        <taxon>Bacteria</taxon>
        <taxon>Pseudomonadati</taxon>
        <taxon>Pseudomonadota</taxon>
        <taxon>Betaproteobacteria</taxon>
        <taxon>Burkholderiales</taxon>
        <taxon>Burkholderiaceae</taxon>
        <taxon>Burkholderia</taxon>
        <taxon>Burkholderia cepacia complex</taxon>
    </lineage>
</organism>
<evidence type="ECO:0000313" key="2">
    <source>
        <dbReference type="EMBL" id="QQK06651.1"/>
    </source>
</evidence>
<gene>
    <name evidence="2" type="ORF">JFN94_22825</name>
</gene>
<dbReference type="KEGG" id="bann:JFN94_22825"/>
<feature type="chain" id="PRO_5032580416" evidence="1">
    <location>
        <begin position="18"/>
        <end position="86"/>
    </location>
</feature>
<evidence type="ECO:0000256" key="1">
    <source>
        <dbReference type="SAM" id="SignalP"/>
    </source>
</evidence>
<dbReference type="AlphaFoldDB" id="A0A7T6VMK1"/>
<dbReference type="RefSeq" id="WP_175787700.1">
    <property type="nucleotide sequence ID" value="NZ_CADEPR010000036.1"/>
</dbReference>
<protein>
    <submittedName>
        <fullName evidence="2">Uncharacterized protein</fullName>
    </submittedName>
</protein>
<name>A0A7T6VMK1_9BURK</name>
<accession>A0A7T6VMK1</accession>
<dbReference type="Proteomes" id="UP000596205">
    <property type="component" value="Chromosome 2"/>
</dbReference>
<proteinExistence type="predicted"/>
<sequence>MARGLLALGVAATGFTAATPGASSYASGGGARQLCTNGITCSICTRRTVRFRNSKYKVLFDQDRLARTFPWKPASCADALGQADGS</sequence>